<dbReference type="KEGG" id="sgb:WQO_18785"/>
<dbReference type="GeneID" id="27784418"/>
<keyword evidence="1" id="KW-0812">Transmembrane</keyword>
<feature type="transmembrane region" description="Helical" evidence="1">
    <location>
        <begin position="7"/>
        <end position="29"/>
    </location>
</feature>
<dbReference type="AlphaFoldDB" id="A0A0U3MF04"/>
<evidence type="ECO:0008006" key="4">
    <source>
        <dbReference type="Google" id="ProtNLM"/>
    </source>
</evidence>
<sequence>MNGRSMGLLVGVALGFAAYFGGFAAFLLVGSLGAVGWGVGAWLDREGAAHLRDLFDRERR</sequence>
<accession>A0A0U3MF04</accession>
<proteinExistence type="predicted"/>
<dbReference type="Proteomes" id="UP000064183">
    <property type="component" value="Chromosome"/>
</dbReference>
<reference evidence="2 3" key="1">
    <citation type="journal article" date="2012" name="J. Bacteriol.">
        <title>Draft genome sequence of Streptomyces globisporus C-1027, which produces an antitumor antibiotic consisting of a nine-membered enediyne with a chromoprotein.</title>
        <authorList>
            <person name="Wang L."/>
            <person name="Wang S."/>
            <person name="He Q."/>
            <person name="Yu T."/>
            <person name="Li Q."/>
            <person name="Hong B."/>
        </authorList>
    </citation>
    <scope>NUCLEOTIDE SEQUENCE [LARGE SCALE GENOMIC DNA]</scope>
    <source>
        <strain evidence="2 3">C-1027</strain>
    </source>
</reference>
<gene>
    <name evidence="2" type="ORF">WQO_18785</name>
</gene>
<dbReference type="EMBL" id="CP013738">
    <property type="protein sequence ID" value="ALU95183.1"/>
    <property type="molecule type" value="Genomic_DNA"/>
</dbReference>
<evidence type="ECO:0000313" key="2">
    <source>
        <dbReference type="EMBL" id="ALU95183.1"/>
    </source>
</evidence>
<dbReference type="STRING" id="1172567.WQO_18785"/>
<keyword evidence="1" id="KW-1133">Transmembrane helix</keyword>
<organism evidence="2 3">
    <name type="scientific">Streptomyces globisporus C-1027</name>
    <dbReference type="NCBI Taxonomy" id="1172567"/>
    <lineage>
        <taxon>Bacteria</taxon>
        <taxon>Bacillati</taxon>
        <taxon>Actinomycetota</taxon>
        <taxon>Actinomycetes</taxon>
        <taxon>Kitasatosporales</taxon>
        <taxon>Streptomycetaceae</taxon>
        <taxon>Streptomyces</taxon>
    </lineage>
</organism>
<keyword evidence="1" id="KW-0472">Membrane</keyword>
<name>A0A0U3MF04_STRGL</name>
<evidence type="ECO:0000313" key="3">
    <source>
        <dbReference type="Proteomes" id="UP000064183"/>
    </source>
</evidence>
<evidence type="ECO:0000256" key="1">
    <source>
        <dbReference type="SAM" id="Phobius"/>
    </source>
</evidence>
<dbReference type="RefSeq" id="WP_010064921.1">
    <property type="nucleotide sequence ID" value="NZ_CP013738.1"/>
</dbReference>
<protein>
    <recommendedName>
        <fullName evidence="4">DUF2273 domain-containing protein</fullName>
    </recommendedName>
</protein>